<evidence type="ECO:0000256" key="1">
    <source>
        <dbReference type="SAM" id="Coils"/>
    </source>
</evidence>
<evidence type="ECO:0000313" key="4">
    <source>
        <dbReference type="Proteomes" id="UP000028534"/>
    </source>
</evidence>
<dbReference type="Proteomes" id="UP000028534">
    <property type="component" value="Unassembled WGS sequence"/>
</dbReference>
<sequence>MGRSLNDVIASLPRDQQEQIEARYEELKQEVEGLREMRQIAGKAQEDIAAALKIKQPSVSKIEKQADMYLSTLRSYVEAIGGKLELTVNLPGRPAIRLQRLSDGTVSHDRPMRTVARRKSAAAR</sequence>
<reference evidence="3 4" key="1">
    <citation type="submission" date="2014-03" db="EMBL/GenBank/DDBJ databases">
        <title>Genome sequence of Sphingobium yanoikuyae B1.</title>
        <authorList>
            <person name="Gan H.M."/>
            <person name="Gan H.Y."/>
            <person name="Savka M.A."/>
        </authorList>
    </citation>
    <scope>NUCLEOTIDE SEQUENCE [LARGE SCALE GENOMIC DNA]</scope>
    <source>
        <strain evidence="3 4">B1</strain>
    </source>
</reference>
<dbReference type="RefSeq" id="WP_080727226.1">
    <property type="nucleotide sequence ID" value="NZ_JGVR01000014.1"/>
</dbReference>
<dbReference type="Pfam" id="PF13744">
    <property type="entry name" value="HTH_37"/>
    <property type="match status" value="1"/>
</dbReference>
<dbReference type="PATRIC" id="fig|13690.10.peg.2428"/>
<comment type="caution">
    <text evidence="3">The sequence shown here is derived from an EMBL/GenBank/DDBJ whole genome shotgun (WGS) entry which is preliminary data.</text>
</comment>
<proteinExistence type="predicted"/>
<dbReference type="Gene3D" id="1.10.260.40">
    <property type="entry name" value="lambda repressor-like DNA-binding domains"/>
    <property type="match status" value="1"/>
</dbReference>
<keyword evidence="1" id="KW-0175">Coiled coil</keyword>
<evidence type="ECO:0000313" key="3">
    <source>
        <dbReference type="EMBL" id="KEZ18654.1"/>
    </source>
</evidence>
<organism evidence="3 4">
    <name type="scientific">Sphingobium yanoikuyae</name>
    <name type="common">Sphingomonas yanoikuyae</name>
    <dbReference type="NCBI Taxonomy" id="13690"/>
    <lineage>
        <taxon>Bacteria</taxon>
        <taxon>Pseudomonadati</taxon>
        <taxon>Pseudomonadota</taxon>
        <taxon>Alphaproteobacteria</taxon>
        <taxon>Sphingomonadales</taxon>
        <taxon>Sphingomonadaceae</taxon>
        <taxon>Sphingobium</taxon>
    </lineage>
</organism>
<dbReference type="EMBL" id="JGVR01000014">
    <property type="protein sequence ID" value="KEZ18654.1"/>
    <property type="molecule type" value="Genomic_DNA"/>
</dbReference>
<evidence type="ECO:0000259" key="2">
    <source>
        <dbReference type="Pfam" id="PF13744"/>
    </source>
</evidence>
<dbReference type="SUPFAM" id="SSF47413">
    <property type="entry name" value="lambda repressor-like DNA-binding domains"/>
    <property type="match status" value="1"/>
</dbReference>
<protein>
    <recommendedName>
        <fullName evidence="2">HigA2-like helix-turn-helix domain-containing protein</fullName>
    </recommendedName>
</protein>
<dbReference type="CDD" id="cd00093">
    <property type="entry name" value="HTH_XRE"/>
    <property type="match status" value="1"/>
</dbReference>
<dbReference type="eggNOG" id="COG1396">
    <property type="taxonomic scope" value="Bacteria"/>
</dbReference>
<dbReference type="InterPro" id="IPR001387">
    <property type="entry name" value="Cro/C1-type_HTH"/>
</dbReference>
<dbReference type="InterPro" id="IPR010982">
    <property type="entry name" value="Lambda_DNA-bd_dom_sf"/>
</dbReference>
<feature type="coiled-coil region" evidence="1">
    <location>
        <begin position="17"/>
        <end position="44"/>
    </location>
</feature>
<dbReference type="InterPro" id="IPR039554">
    <property type="entry name" value="HigA2-like_HTH"/>
</dbReference>
<accession>A0A084EL12</accession>
<feature type="domain" description="HigA2-like helix-turn-helix" evidence="2">
    <location>
        <begin position="14"/>
        <end position="89"/>
    </location>
</feature>
<gene>
    <name evidence="3" type="ORF">CP98_02365</name>
</gene>
<name>A0A084EL12_SPHYA</name>
<dbReference type="GO" id="GO:0003677">
    <property type="term" value="F:DNA binding"/>
    <property type="evidence" value="ECO:0007669"/>
    <property type="project" value="InterPro"/>
</dbReference>
<dbReference type="AlphaFoldDB" id="A0A084EL12"/>